<keyword evidence="2" id="KW-0808">Transferase</keyword>
<accession>A0A9D2WPQ6</accession>
<dbReference type="GO" id="GO:0032259">
    <property type="term" value="P:methylation"/>
    <property type="evidence" value="ECO:0007669"/>
    <property type="project" value="UniProtKB-KW"/>
</dbReference>
<dbReference type="OrthoDB" id="9794208at2"/>
<dbReference type="Proteomes" id="UP000798488">
    <property type="component" value="Unassembled WGS sequence"/>
</dbReference>
<evidence type="ECO:0000256" key="1">
    <source>
        <dbReference type="ARBA" id="ARBA00022603"/>
    </source>
</evidence>
<dbReference type="InterPro" id="IPR029063">
    <property type="entry name" value="SAM-dependent_MTases_sf"/>
</dbReference>
<sequence>MSDLAKLIQQEIATSGPITFAWFMEQALYHPQWGYYTSPGTKIGRTGDFYTAPTVNPLFGTMLARWLYQMWDAADRPAQWVVAEYGPGTGILARDIVAALRRNHPDLYATLNYYLIEISDTLKELQQQTLTTGEPGADHKFHWVNRLAEISPGYITNGCILANELVDAFPVHLVRQSGGELQEMYVSLSNKEGDSVFTFVPGPLSTPELAEYFNSQNVQLEEGQRAEVNLQAREWLAEVTAHLQRGYLLTIDYGATSEELYAPFRHDGTLRCFHKHHLVDNPLTNLGGQDITAHVNFSTLITWGEQLELRKKELVSQPQFLINLGILDILKEQPDYTQDPEFAKITSAIKQLVLPGGMGGIFKVLVQEKAVSQGN</sequence>
<dbReference type="Gene3D" id="3.40.50.12710">
    <property type="match status" value="1"/>
</dbReference>
<dbReference type="GO" id="GO:0035243">
    <property type="term" value="F:protein-arginine omega-N symmetric methyltransferase activity"/>
    <property type="evidence" value="ECO:0007669"/>
    <property type="project" value="TreeGrafter"/>
</dbReference>
<evidence type="ECO:0000256" key="2">
    <source>
        <dbReference type="ARBA" id="ARBA00022679"/>
    </source>
</evidence>
<keyword evidence="1" id="KW-0489">Methyltransferase</keyword>
<gene>
    <name evidence="3" type="ORF">SPSYN_01488</name>
</gene>
<evidence type="ECO:0000313" key="3">
    <source>
        <dbReference type="EMBL" id="KAF1085352.1"/>
    </source>
</evidence>
<dbReference type="PANTHER" id="PTHR12049">
    <property type="entry name" value="PROTEIN ARGININE METHYLTRANSFERASE NDUFAF7, MITOCHONDRIAL"/>
    <property type="match status" value="1"/>
</dbReference>
<keyword evidence="4" id="KW-1185">Reference proteome</keyword>
<name>A0A9D2WPQ6_9FIRM</name>
<dbReference type="InterPro" id="IPR038375">
    <property type="entry name" value="NDUFAF7_sf"/>
</dbReference>
<dbReference type="EMBL" id="LSRS01000003">
    <property type="protein sequence ID" value="KAF1085352.1"/>
    <property type="molecule type" value="Genomic_DNA"/>
</dbReference>
<organism evidence="3 4">
    <name type="scientific">Sporotomaculum syntrophicum</name>
    <dbReference type="NCBI Taxonomy" id="182264"/>
    <lineage>
        <taxon>Bacteria</taxon>
        <taxon>Bacillati</taxon>
        <taxon>Bacillota</taxon>
        <taxon>Clostridia</taxon>
        <taxon>Eubacteriales</taxon>
        <taxon>Desulfallaceae</taxon>
        <taxon>Sporotomaculum</taxon>
    </lineage>
</organism>
<evidence type="ECO:0008006" key="5">
    <source>
        <dbReference type="Google" id="ProtNLM"/>
    </source>
</evidence>
<comment type="caution">
    <text evidence="3">The sequence shown here is derived from an EMBL/GenBank/DDBJ whole genome shotgun (WGS) entry which is preliminary data.</text>
</comment>
<dbReference type="InterPro" id="IPR003788">
    <property type="entry name" value="NDUFAF7"/>
</dbReference>
<reference evidence="3" key="1">
    <citation type="submission" date="2016-02" db="EMBL/GenBank/DDBJ databases">
        <title>Draft Genome Sequence of Sporotomaculum syntrophicum Strain FB, a Syntrophic Benzoate Degrader.</title>
        <authorList>
            <person name="Nobu M.K."/>
            <person name="Narihiro T."/>
            <person name="Qiu Y.-L."/>
            <person name="Ohashi A."/>
            <person name="Liu W.-T."/>
            <person name="Yuji S."/>
        </authorList>
    </citation>
    <scope>NUCLEOTIDE SEQUENCE</scope>
    <source>
        <strain evidence="3">FB</strain>
    </source>
</reference>
<protein>
    <recommendedName>
        <fullName evidence="5">SAM-dependent methyltransferase</fullName>
    </recommendedName>
</protein>
<proteinExistence type="predicted"/>
<dbReference type="SUPFAM" id="SSF53335">
    <property type="entry name" value="S-adenosyl-L-methionine-dependent methyltransferases"/>
    <property type="match status" value="1"/>
</dbReference>
<dbReference type="PANTHER" id="PTHR12049:SF7">
    <property type="entry name" value="PROTEIN ARGININE METHYLTRANSFERASE NDUFAF7, MITOCHONDRIAL"/>
    <property type="match status" value="1"/>
</dbReference>
<dbReference type="RefSeq" id="WP_161821827.1">
    <property type="nucleotide sequence ID" value="NZ_LSRS01000003.1"/>
</dbReference>
<dbReference type="Pfam" id="PF02636">
    <property type="entry name" value="Methyltransf_28"/>
    <property type="match status" value="1"/>
</dbReference>
<dbReference type="AlphaFoldDB" id="A0A9D2WPQ6"/>
<evidence type="ECO:0000313" key="4">
    <source>
        <dbReference type="Proteomes" id="UP000798488"/>
    </source>
</evidence>